<feature type="domain" description="BIG2" evidence="3">
    <location>
        <begin position="1150"/>
        <end position="1230"/>
    </location>
</feature>
<feature type="domain" description="BIG2" evidence="3">
    <location>
        <begin position="536"/>
        <end position="616"/>
    </location>
</feature>
<dbReference type="RefSeq" id="WP_244987610.1">
    <property type="nucleotide sequence ID" value="NZ_AP019781.1"/>
</dbReference>
<feature type="domain" description="BIG2" evidence="3">
    <location>
        <begin position="974"/>
        <end position="1054"/>
    </location>
</feature>
<feature type="domain" description="BIG2" evidence="3">
    <location>
        <begin position="890"/>
        <end position="970"/>
    </location>
</feature>
<dbReference type="Pfam" id="PF02368">
    <property type="entry name" value="Big_2"/>
    <property type="match status" value="7"/>
</dbReference>
<dbReference type="PANTHER" id="PTHR36842:SF1">
    <property type="entry name" value="PROTEIN TOLB"/>
    <property type="match status" value="1"/>
</dbReference>
<keyword evidence="2" id="KW-0472">Membrane</keyword>
<dbReference type="EMBL" id="AP019781">
    <property type="protein sequence ID" value="BBL68211.1"/>
    <property type="molecule type" value="Genomic_DNA"/>
</dbReference>
<dbReference type="InterPro" id="IPR027618">
    <property type="entry name" value="Beta_prop_Msarc"/>
</dbReference>
<dbReference type="NCBIfam" id="TIGR04213">
    <property type="entry name" value="PGF_pre_PGF"/>
    <property type="match status" value="1"/>
</dbReference>
<accession>A0ABM7H6E8</accession>
<keyword evidence="2" id="KW-0812">Transmembrane</keyword>
<dbReference type="PANTHER" id="PTHR36842">
    <property type="entry name" value="PROTEIN TOLB HOMOLOG"/>
    <property type="match status" value="1"/>
</dbReference>
<reference evidence="4 5" key="1">
    <citation type="submission" date="2019-06" db="EMBL/GenBank/DDBJ databases">
        <title>Complete genome sequence of Methanoculleus chikugoensis strain MG62.</title>
        <authorList>
            <person name="Asakawa S."/>
            <person name="Dianou D."/>
        </authorList>
    </citation>
    <scope>NUCLEOTIDE SEQUENCE [LARGE SCALE GENOMIC DNA]</scope>
    <source>
        <strain evidence="4 5">MG62</strain>
    </source>
</reference>
<protein>
    <recommendedName>
        <fullName evidence="3">BIG2 domain-containing protein</fullName>
    </recommendedName>
</protein>
<evidence type="ECO:0000259" key="3">
    <source>
        <dbReference type="SMART" id="SM00635"/>
    </source>
</evidence>
<feature type="domain" description="BIG2" evidence="3">
    <location>
        <begin position="445"/>
        <end position="526"/>
    </location>
</feature>
<organism evidence="4 5">
    <name type="scientific">Methanoculleus chikugoensis</name>
    <dbReference type="NCBI Taxonomy" id="118126"/>
    <lineage>
        <taxon>Archaea</taxon>
        <taxon>Methanobacteriati</taxon>
        <taxon>Methanobacteriota</taxon>
        <taxon>Stenosarchaea group</taxon>
        <taxon>Methanomicrobia</taxon>
        <taxon>Methanomicrobiales</taxon>
        <taxon>Methanomicrobiaceae</taxon>
        <taxon>Methanoculleus</taxon>
    </lineage>
</organism>
<keyword evidence="5" id="KW-1185">Reference proteome</keyword>
<evidence type="ECO:0000313" key="5">
    <source>
        <dbReference type="Proteomes" id="UP000824969"/>
    </source>
</evidence>
<evidence type="ECO:0000256" key="2">
    <source>
        <dbReference type="SAM" id="Phobius"/>
    </source>
</evidence>
<feature type="compositionally biased region" description="Pro residues" evidence="1">
    <location>
        <begin position="1238"/>
        <end position="1254"/>
    </location>
</feature>
<feature type="domain" description="BIG2" evidence="3">
    <location>
        <begin position="1063"/>
        <end position="1143"/>
    </location>
</feature>
<feature type="transmembrane region" description="Helical" evidence="2">
    <location>
        <begin position="1451"/>
        <end position="1469"/>
    </location>
</feature>
<name>A0ABM7H6E8_9EURY</name>
<sequence>MTKHTYLLLLCAVVAIGLLIPPVMAVEAAPGEDLYSPFNKAQEWPDIDGNMIVWEDDRNGNKDIYFGTVDKFRADPYRGMQYPSYSGESITDNPASQEKPSISGDYIVWQDNRNGNWDIYLHRRSTGEETQLTTDPGKQWMPIVRGDYVAWYDDSTGSTNIVLYDIREGAVKATIDADAKTTISGGSTEFKPALSERYVAWVNASDGERVWYYDIDAGTSGPVSTNKVTQSWPSLYGSIITWEDRRVNADIYMTDLDDPSGGEQRITFDTSEQVSPAISASIIAWEDMRPSGRSIFMYDHLSGGEEMSVGLAEDRFDEHLYPAISGNTIVWQRGRGSDSNLYIFVYEPGAPVEPELTTIEVNPSAPTLEIGDTEQFNATAFDQNDLEITDVEFNWSCSNTTVGTIDGTGLFTAHAAGTATITATAEGVPGTATVTVNAEDPAEPVLTSITLTPPTPTLKIDGTQQFTATAFDQFEEEMNGIAFNWSCDNETVGTIDNASGFFTALAAGTATITATAEGVPGTTTVTVTADEPVVPVVTRIAIDPSTFTLDLNATKQFNATAYDQDDNAMTGVEFNWSCNDETIGEIDSTGVFTAKVAGTATIVASADGKSGEATVTVTDEAPVARSITVTPSTPTLAIDDTQQFSATVLDQFGGAMTGVAVIWSCSNETVGEIDGTGVFTAKAAGTATIVASADGKSGEATVTITAKDPVGPEEPVLTSITLTPPRATLDAEDIQRFMVTGHDQNGNAMPAGEIDWACSDEAVGTIDGEGRFTALAAGTATVTATAGTCSAEAAITVCEEEPPLAKIAVVPSAAKLETGDELEFRAVAFDRFGNIVEDAEITWESSDPCVGTIDECGVFTARDGGTATITACGDGAEGTATVTVNCNDPVVTSIVVTPAAITLAAGDTAAFTATALDQDGCEIPDVTIEWGCCAETVGEVDDTGFFTAHAAGTATVTASAEGVAGTAEIEVTEESAGVVVSPSAIILNRGDKWQFTTVHDLQDNAGSMITRWSCEEDEGVGTIDESSGLFTALCGGTTSVTATIDGVDEVGTATVTVRSTAPELARIEVSPSDFCIPAGNCLTLTARGFDQYGLPMDVDVDWESSDPCVGEIDLCSGAFTALAEGEVTLTASANGVSGSACVTVEPSLPVPACIEVAPPDATLTAGGTREFTATVFDQCEIEMDWVRVRWSCSDDDIGTIDRSGLFAAFSQGSTDVTACAGGVEGTATVTITAAPTTDPTPDPTPNPTPDPTPNPGNNGGSANDGGWSPRTHYAGICEDLKSGETHTFSGIDVTSVGSIAITAADNIPRLLMTVKETGCPNLAAPPGGSTYEYVEIAVSWANPNQIGGATLTFTIPAKWLEEHDMLPEDVRLMRYVNGGWQILETEVLGEESGSYRFRATTPGFSTFAIAAMPENTTMTAETNVTTEATATPEGTETMTTGPTVAATTTPAAPLVYAPFLAPLAFLLWARRRH</sequence>
<feature type="region of interest" description="Disordered" evidence="1">
    <location>
        <begin position="1231"/>
        <end position="1268"/>
    </location>
</feature>
<dbReference type="SMART" id="SM00635">
    <property type="entry name" value="BID_2"/>
    <property type="match status" value="10"/>
</dbReference>
<feature type="domain" description="BIG2" evidence="3">
    <location>
        <begin position="716"/>
        <end position="796"/>
    </location>
</feature>
<feature type="domain" description="BIG2" evidence="3">
    <location>
        <begin position="355"/>
        <end position="435"/>
    </location>
</feature>
<dbReference type="InterPro" id="IPR003343">
    <property type="entry name" value="Big_2"/>
</dbReference>
<dbReference type="Proteomes" id="UP000824969">
    <property type="component" value="Chromosome"/>
</dbReference>
<evidence type="ECO:0000313" key="4">
    <source>
        <dbReference type="EMBL" id="BBL68211.1"/>
    </source>
</evidence>
<proteinExistence type="predicted"/>
<gene>
    <name evidence="4" type="ORF">MchiMG62_13920</name>
</gene>
<feature type="domain" description="BIG2" evidence="3">
    <location>
        <begin position="803"/>
        <end position="883"/>
    </location>
</feature>
<dbReference type="GeneID" id="66130916"/>
<dbReference type="NCBIfam" id="TIGR04275">
    <property type="entry name" value="beta_prop_Msarc"/>
    <property type="match status" value="4"/>
</dbReference>
<evidence type="ECO:0000256" key="1">
    <source>
        <dbReference type="SAM" id="MobiDB-lite"/>
    </source>
</evidence>
<keyword evidence="2" id="KW-1133">Transmembrane helix</keyword>
<feature type="domain" description="BIG2" evidence="3">
    <location>
        <begin position="623"/>
        <end position="703"/>
    </location>
</feature>
<dbReference type="InterPro" id="IPR026453">
    <property type="entry name" value="PGF_pre_PGF"/>
</dbReference>